<dbReference type="GO" id="GO:0006351">
    <property type="term" value="P:DNA-templated transcription"/>
    <property type="evidence" value="ECO:0007669"/>
    <property type="project" value="InterPro"/>
</dbReference>
<protein>
    <submittedName>
        <fullName evidence="2">Protein SCAI</fullName>
    </submittedName>
</protein>
<evidence type="ECO:0000313" key="3">
    <source>
        <dbReference type="Proteomes" id="UP001370490"/>
    </source>
</evidence>
<keyword evidence="3" id="KW-1185">Reference proteome</keyword>
<organism evidence="2 3">
    <name type="scientific">Dillenia turbinata</name>
    <dbReference type="NCBI Taxonomy" id="194707"/>
    <lineage>
        <taxon>Eukaryota</taxon>
        <taxon>Viridiplantae</taxon>
        <taxon>Streptophyta</taxon>
        <taxon>Embryophyta</taxon>
        <taxon>Tracheophyta</taxon>
        <taxon>Spermatophyta</taxon>
        <taxon>Magnoliopsida</taxon>
        <taxon>eudicotyledons</taxon>
        <taxon>Gunneridae</taxon>
        <taxon>Pentapetalae</taxon>
        <taxon>Dilleniales</taxon>
        <taxon>Dilleniaceae</taxon>
        <taxon>Dillenia</taxon>
    </lineage>
</organism>
<name>A0AAN8UVB0_9MAGN</name>
<proteinExistence type="predicted"/>
<dbReference type="Pfam" id="PF12070">
    <property type="entry name" value="SCAI"/>
    <property type="match status" value="2"/>
</dbReference>
<dbReference type="PANTHER" id="PTHR21243">
    <property type="entry name" value="PROTEIN SCAI"/>
    <property type="match status" value="1"/>
</dbReference>
<evidence type="ECO:0000256" key="1">
    <source>
        <dbReference type="SAM" id="MobiDB-lite"/>
    </source>
</evidence>
<feature type="compositionally biased region" description="Low complexity" evidence="1">
    <location>
        <begin position="367"/>
        <end position="384"/>
    </location>
</feature>
<evidence type="ECO:0000313" key="2">
    <source>
        <dbReference type="EMBL" id="KAK6919864.1"/>
    </source>
</evidence>
<sequence length="807" mass="91802">MTQSQTQQNSNIPLSEVYWSMVDQADKKFSKIRDLPCYDRHRYDLYFFKAFKVYTQLWKFQQENRQKLVEAGLKRWEIGEIASRIAQLYYGQYLRTSEASYLSESYIFYEAIFSREYFKEGMFQDLNLANKQLRFLARFLMVCLVLNRREMVHQLVSQLKLLVDECKRTFQETDFREWKQVAQEILRFLKADTAFMNIRPLRYSFVLDTHPEILPHLSTVSKRNLRLRDAILSSYHPNEVKFSELTIDSFRMLQCLEWEPSGSFYQPNVLSSETANIGQNGGMHTRANYMQDITDPTLPSNPRKAILYRPSATHFIAVLATICEELPPDGVLLIYLSASGRGGQTSSSPPVAATCSDGAEKRVHSIPSHTCSSEVSSPSSISPPVDNQDHSVGQDSEDCMSNHIGCLIMGARGNEGLNCIYPCDLLPFTRRPLFLLLLNLHVTPVAAYSQVFLRHRFRPSVSCLDVYNKADKLLSSSLYDWEVALAASENLNPVWAQILSDPFLRRLLLRFIFCAAVLNLYAPTFGKKEFLPECVPCLPESVSPTTSVSKNVVLQLASIFNASERFLTSEANGFGCAYILCTVEESPSEFIRTNEMLNFLILKIIQAFSCLQKSFKGRHGASEQKIQRREHGGLRTWSLKQPSTLLLNILHLHQQGNKGGHKTHLLTYSSFNLNLVPRIELVLDSGRHHPSKTFQNLALAFYCQTMKNRKSQLQETSPKYLPSNRIKLLTWQNDLIFLCSAVSTRQRSSRKKDKHAPNARGAAGQIDGLANKDALLPSGDHPFAVIIACQGKRQKIGNKSHMKMRAV</sequence>
<dbReference type="AlphaFoldDB" id="A0AAN8UVB0"/>
<accession>A0AAN8UVB0</accession>
<gene>
    <name evidence="2" type="ORF">RJ641_015768</name>
</gene>
<dbReference type="EMBL" id="JBAMMX010000021">
    <property type="protein sequence ID" value="KAK6919864.1"/>
    <property type="molecule type" value="Genomic_DNA"/>
</dbReference>
<feature type="region of interest" description="Disordered" evidence="1">
    <location>
        <begin position="366"/>
        <end position="394"/>
    </location>
</feature>
<dbReference type="GO" id="GO:0003714">
    <property type="term" value="F:transcription corepressor activity"/>
    <property type="evidence" value="ECO:0007669"/>
    <property type="project" value="InterPro"/>
</dbReference>
<dbReference type="InterPro" id="IPR022709">
    <property type="entry name" value="SCAI"/>
</dbReference>
<comment type="caution">
    <text evidence="2">The sequence shown here is derived from an EMBL/GenBank/DDBJ whole genome shotgun (WGS) entry which is preliminary data.</text>
</comment>
<dbReference type="Proteomes" id="UP001370490">
    <property type="component" value="Unassembled WGS sequence"/>
</dbReference>
<reference evidence="2 3" key="1">
    <citation type="submission" date="2023-12" db="EMBL/GenBank/DDBJ databases">
        <title>A high-quality genome assembly for Dillenia turbinata (Dilleniales).</title>
        <authorList>
            <person name="Chanderbali A."/>
        </authorList>
    </citation>
    <scope>NUCLEOTIDE SEQUENCE [LARGE SCALE GENOMIC DNA]</scope>
    <source>
        <strain evidence="2">LSX21</strain>
        <tissue evidence="2">Leaf</tissue>
    </source>
</reference>